<dbReference type="SUPFAM" id="SSF48452">
    <property type="entry name" value="TPR-like"/>
    <property type="match status" value="1"/>
</dbReference>
<comment type="caution">
    <text evidence="1">The sequence shown here is derived from an EMBL/GenBank/DDBJ whole genome shotgun (WGS) entry which is preliminary data.</text>
</comment>
<evidence type="ECO:0008006" key="3">
    <source>
        <dbReference type="Google" id="ProtNLM"/>
    </source>
</evidence>
<dbReference type="InterPro" id="IPR011990">
    <property type="entry name" value="TPR-like_helical_dom_sf"/>
</dbReference>
<dbReference type="Gene3D" id="1.25.40.10">
    <property type="entry name" value="Tetratricopeptide repeat domain"/>
    <property type="match status" value="1"/>
</dbReference>
<evidence type="ECO:0000313" key="1">
    <source>
        <dbReference type="EMBL" id="RBP47756.1"/>
    </source>
</evidence>
<sequence>MQQLQPTPALAPASSEEAPACDSSLFAAQDIEDVLLKAEDHMALGMWEEATVILDTLPEDLLNLPHVALVRIDLFIDQELWERGLMLGMGLVESNAHNAELWLRIARLMAGVGNPKSALRAAARCAELEPDFFCFMSEDRLLGPLIAEALSSPPAATLPFPCAAFAGFSKSGRRGTLWHRRAA</sequence>
<protein>
    <recommendedName>
        <fullName evidence="3">Tetratricopeptide repeat protein</fullName>
    </recommendedName>
</protein>
<evidence type="ECO:0000313" key="2">
    <source>
        <dbReference type="Proteomes" id="UP000253426"/>
    </source>
</evidence>
<reference evidence="1 2" key="1">
    <citation type="submission" date="2018-06" db="EMBL/GenBank/DDBJ databases">
        <title>Genomic Encyclopedia of Type Strains, Phase IV (KMG-IV): sequencing the most valuable type-strain genomes for metagenomic binning, comparative biology and taxonomic classification.</title>
        <authorList>
            <person name="Goeker M."/>
        </authorList>
    </citation>
    <scope>NUCLEOTIDE SEQUENCE [LARGE SCALE GENOMIC DNA]</scope>
    <source>
        <strain evidence="1 2">DSM 25532</strain>
    </source>
</reference>
<gene>
    <name evidence="1" type="ORF">DES53_101555</name>
</gene>
<dbReference type="AlphaFoldDB" id="A0A366HTZ5"/>
<proteinExistence type="predicted"/>
<name>A0A366HTZ5_9BACT</name>
<dbReference type="EMBL" id="QNRR01000001">
    <property type="protein sequence ID" value="RBP47756.1"/>
    <property type="molecule type" value="Genomic_DNA"/>
</dbReference>
<keyword evidence="2" id="KW-1185">Reference proteome</keyword>
<organism evidence="1 2">
    <name type="scientific">Roseimicrobium gellanilyticum</name>
    <dbReference type="NCBI Taxonomy" id="748857"/>
    <lineage>
        <taxon>Bacteria</taxon>
        <taxon>Pseudomonadati</taxon>
        <taxon>Verrucomicrobiota</taxon>
        <taxon>Verrucomicrobiia</taxon>
        <taxon>Verrucomicrobiales</taxon>
        <taxon>Verrucomicrobiaceae</taxon>
        <taxon>Roseimicrobium</taxon>
    </lineage>
</organism>
<dbReference type="Proteomes" id="UP000253426">
    <property type="component" value="Unassembled WGS sequence"/>
</dbReference>
<accession>A0A366HTZ5</accession>